<dbReference type="PROSITE" id="PS51000">
    <property type="entry name" value="HTH_DEOR_2"/>
    <property type="match status" value="1"/>
</dbReference>
<reference evidence="5 6" key="1">
    <citation type="submission" date="2017-05" db="EMBL/GenBank/DDBJ databases">
        <title>Functional genome analysis of Paenibacillus pasadenensis strain R16: insights on endophytic life style and antifungal activity.</title>
        <authorList>
            <person name="Passera A."/>
            <person name="Marcolungo L."/>
            <person name="Casati P."/>
            <person name="Brasca M."/>
            <person name="Quaglino F."/>
            <person name="Delledonne M."/>
        </authorList>
    </citation>
    <scope>NUCLEOTIDE SEQUENCE [LARGE SCALE GENOMIC DNA]</scope>
    <source>
        <strain evidence="5 6">R16</strain>
    </source>
</reference>
<keyword evidence="6" id="KW-1185">Reference proteome</keyword>
<dbReference type="InterPro" id="IPR001034">
    <property type="entry name" value="DeoR_HTH"/>
</dbReference>
<dbReference type="SMART" id="SM00420">
    <property type="entry name" value="HTH_DEOR"/>
    <property type="match status" value="1"/>
</dbReference>
<dbReference type="GO" id="GO:0003677">
    <property type="term" value="F:DNA binding"/>
    <property type="evidence" value="ECO:0007669"/>
    <property type="project" value="UniProtKB-KW"/>
</dbReference>
<dbReference type="AlphaFoldDB" id="A0A2N5N1I8"/>
<dbReference type="OrthoDB" id="9797223at2"/>
<keyword evidence="3" id="KW-0804">Transcription</keyword>
<dbReference type="Pfam" id="PF00455">
    <property type="entry name" value="DeoRC"/>
    <property type="match status" value="1"/>
</dbReference>
<dbReference type="RefSeq" id="WP_028600043.1">
    <property type="nucleotide sequence ID" value="NZ_BIMM01000020.1"/>
</dbReference>
<sequence length="261" mass="28415">MLMGTRQHEIMKLLELRQQATIAELAEAFQVSQMTIRRDLEQLQAEGKIQRSHGGAVKVQRFMGAGYDQRASENRSEKLAIARAAARHVEDGMSIILDAGTTIAAMVGELERFKGLKIITRDLHTALLLSDEKRFGSFDVYCTGGRISKWAYSLDGIYAEKMLGSVTVDAAFLTCEAVSHAKGAMAWSPVLVGPREAAMNAAAKSYLLADADKFSYSSLAIFAPADGFDEIITDDRLNEAEADAYRAAGIALHVAKAEQPV</sequence>
<dbReference type="InterPro" id="IPR037171">
    <property type="entry name" value="NagB/RpiA_transferase-like"/>
</dbReference>
<dbReference type="InterPro" id="IPR036390">
    <property type="entry name" value="WH_DNA-bd_sf"/>
</dbReference>
<gene>
    <name evidence="5" type="ORF">B8V81_2632</name>
</gene>
<dbReference type="Gene3D" id="1.10.10.10">
    <property type="entry name" value="Winged helix-like DNA-binding domain superfamily/Winged helix DNA-binding domain"/>
    <property type="match status" value="1"/>
</dbReference>
<dbReference type="SUPFAM" id="SSF100950">
    <property type="entry name" value="NagB/RpiA/CoA transferase-like"/>
    <property type="match status" value="1"/>
</dbReference>
<accession>A0A2N5N1I8</accession>
<name>A0A2N5N1I8_9BACL</name>
<evidence type="ECO:0000259" key="4">
    <source>
        <dbReference type="PROSITE" id="PS51000"/>
    </source>
</evidence>
<dbReference type="Gene3D" id="3.40.50.1360">
    <property type="match status" value="1"/>
</dbReference>
<dbReference type="InterPro" id="IPR018356">
    <property type="entry name" value="Tscrpt_reg_HTH_DeoR_CS"/>
</dbReference>
<evidence type="ECO:0000313" key="5">
    <source>
        <dbReference type="EMBL" id="PLT44201.1"/>
    </source>
</evidence>
<dbReference type="PROSITE" id="PS00894">
    <property type="entry name" value="HTH_DEOR_1"/>
    <property type="match status" value="1"/>
</dbReference>
<dbReference type="InterPro" id="IPR014036">
    <property type="entry name" value="DeoR-like_C"/>
</dbReference>
<proteinExistence type="predicted"/>
<evidence type="ECO:0000313" key="6">
    <source>
        <dbReference type="Proteomes" id="UP000234789"/>
    </source>
</evidence>
<dbReference type="Pfam" id="PF08220">
    <property type="entry name" value="HTH_DeoR"/>
    <property type="match status" value="1"/>
</dbReference>
<dbReference type="InterPro" id="IPR050313">
    <property type="entry name" value="Carb_Metab_HTH_regulators"/>
</dbReference>
<evidence type="ECO:0000256" key="3">
    <source>
        <dbReference type="ARBA" id="ARBA00023163"/>
    </source>
</evidence>
<dbReference type="SUPFAM" id="SSF46785">
    <property type="entry name" value="Winged helix' DNA-binding domain"/>
    <property type="match status" value="1"/>
</dbReference>
<dbReference type="SMART" id="SM01134">
    <property type="entry name" value="DeoRC"/>
    <property type="match status" value="1"/>
</dbReference>
<comment type="caution">
    <text evidence="5">The sequence shown here is derived from an EMBL/GenBank/DDBJ whole genome shotgun (WGS) entry which is preliminary data.</text>
</comment>
<dbReference type="PRINTS" id="PR00037">
    <property type="entry name" value="HTHLACR"/>
</dbReference>
<dbReference type="PANTHER" id="PTHR30363">
    <property type="entry name" value="HTH-TYPE TRANSCRIPTIONAL REGULATOR SRLR-RELATED"/>
    <property type="match status" value="1"/>
</dbReference>
<dbReference type="InterPro" id="IPR036388">
    <property type="entry name" value="WH-like_DNA-bd_sf"/>
</dbReference>
<evidence type="ECO:0000256" key="2">
    <source>
        <dbReference type="ARBA" id="ARBA00023125"/>
    </source>
</evidence>
<organism evidence="5 6">
    <name type="scientific">Paenibacillus pasadenensis</name>
    <dbReference type="NCBI Taxonomy" id="217090"/>
    <lineage>
        <taxon>Bacteria</taxon>
        <taxon>Bacillati</taxon>
        <taxon>Bacillota</taxon>
        <taxon>Bacilli</taxon>
        <taxon>Bacillales</taxon>
        <taxon>Paenibacillaceae</taxon>
        <taxon>Paenibacillus</taxon>
    </lineage>
</organism>
<feature type="domain" description="HTH deoR-type" evidence="4">
    <location>
        <begin position="3"/>
        <end position="58"/>
    </location>
</feature>
<keyword evidence="1" id="KW-0805">Transcription regulation</keyword>
<keyword evidence="2" id="KW-0238">DNA-binding</keyword>
<dbReference type="GO" id="GO:0003700">
    <property type="term" value="F:DNA-binding transcription factor activity"/>
    <property type="evidence" value="ECO:0007669"/>
    <property type="project" value="InterPro"/>
</dbReference>
<protein>
    <submittedName>
        <fullName evidence="5">Transcriptional regulator, DeoR family</fullName>
    </submittedName>
</protein>
<evidence type="ECO:0000256" key="1">
    <source>
        <dbReference type="ARBA" id="ARBA00023015"/>
    </source>
</evidence>
<dbReference type="Proteomes" id="UP000234789">
    <property type="component" value="Unassembled WGS sequence"/>
</dbReference>
<dbReference type="PANTHER" id="PTHR30363:SF44">
    <property type="entry name" value="AGA OPERON TRANSCRIPTIONAL REPRESSOR-RELATED"/>
    <property type="match status" value="1"/>
</dbReference>
<dbReference type="EMBL" id="NFEZ01000004">
    <property type="protein sequence ID" value="PLT44201.1"/>
    <property type="molecule type" value="Genomic_DNA"/>
</dbReference>